<evidence type="ECO:0000256" key="1">
    <source>
        <dbReference type="ARBA" id="ARBA00000085"/>
    </source>
</evidence>
<evidence type="ECO:0000256" key="5">
    <source>
        <dbReference type="ARBA" id="ARBA00022553"/>
    </source>
</evidence>
<evidence type="ECO:0000259" key="12">
    <source>
        <dbReference type="PROSITE" id="PS50109"/>
    </source>
</evidence>
<evidence type="ECO:0000256" key="7">
    <source>
        <dbReference type="ARBA" id="ARBA00022741"/>
    </source>
</evidence>
<feature type="domain" description="Histidine kinase" evidence="12">
    <location>
        <begin position="237"/>
        <end position="448"/>
    </location>
</feature>
<evidence type="ECO:0000256" key="4">
    <source>
        <dbReference type="ARBA" id="ARBA00022475"/>
    </source>
</evidence>
<protein>
    <recommendedName>
        <fullName evidence="3">histidine kinase</fullName>
        <ecNumber evidence="3">2.7.13.3</ecNumber>
    </recommendedName>
</protein>
<sequence length="449" mass="50012">MNSPRRWHQSLAARYGVVMVIFVAMGSLLLLAWLRYQQQEETQRLFVTVAQNDVDFVKRLNLPRSPKLAEDLSLLLRIDIHFRNRFDQAGPGLRREEARTLMDAPTTQEVLQLPTGRQALVLALDEQHDMIFIRETPALTLSLWHPATRYSLVAFWLFSALFAWVIGRQVVEPVGRLTRRLSGFFGPQERALPETQRADEIGELARALTQAREDLMSERERRAQSERLALLGRVATGLAHEIKNPLASIQLHAQLIESVDLDDESQTSLRHLLAEVRVIEGLVNQWLYLARPASPKKQPLAVLPLLEETVQMLQPQAQHTGTVIQVQTAESMASSNGPDILGDRQRLQQVFRNVILNAMQAMPGGGGLEIGVKAEDGHVTLTFDDQGPGFSASALDHGVELFFSEKEGGMGVGLNVAREIISAHNGQMSLKNHPKGGARVEIALPMINS</sequence>
<keyword evidence="5" id="KW-0597">Phosphoprotein</keyword>
<feature type="transmembrane region" description="Helical" evidence="11">
    <location>
        <begin position="150"/>
        <end position="167"/>
    </location>
</feature>
<dbReference type="InterPro" id="IPR003594">
    <property type="entry name" value="HATPase_dom"/>
</dbReference>
<keyword evidence="11" id="KW-0812">Transmembrane</keyword>
<keyword evidence="7" id="KW-0547">Nucleotide-binding</keyword>
<keyword evidence="11" id="KW-0472">Membrane</keyword>
<keyword evidence="11" id="KW-1133">Transmembrane helix</keyword>
<dbReference type="Pfam" id="PF00512">
    <property type="entry name" value="HisKA"/>
    <property type="match status" value="1"/>
</dbReference>
<dbReference type="SMART" id="SM00387">
    <property type="entry name" value="HATPase_c"/>
    <property type="match status" value="1"/>
</dbReference>
<dbReference type="EMBL" id="BAABIA010000003">
    <property type="protein sequence ID" value="GAA5137869.1"/>
    <property type="molecule type" value="Genomic_DNA"/>
</dbReference>
<feature type="transmembrane region" description="Helical" evidence="11">
    <location>
        <begin position="12"/>
        <end position="34"/>
    </location>
</feature>
<reference evidence="14" key="1">
    <citation type="journal article" date="2019" name="Int. J. Syst. Evol. Microbiol.">
        <title>The Global Catalogue of Microorganisms (GCM) 10K type strain sequencing project: providing services to taxonomists for standard genome sequencing and annotation.</title>
        <authorList>
            <consortium name="The Broad Institute Genomics Platform"/>
            <consortium name="The Broad Institute Genome Sequencing Center for Infectious Disease"/>
            <person name="Wu L."/>
            <person name="Ma J."/>
        </authorList>
    </citation>
    <scope>NUCLEOTIDE SEQUENCE [LARGE SCALE GENOMIC DNA]</scope>
    <source>
        <strain evidence="14">JCM 18053</strain>
    </source>
</reference>
<dbReference type="PANTHER" id="PTHR44936">
    <property type="entry name" value="SENSOR PROTEIN CREC"/>
    <property type="match status" value="1"/>
</dbReference>
<keyword evidence="9" id="KW-0067">ATP-binding</keyword>
<dbReference type="Gene3D" id="6.10.340.10">
    <property type="match status" value="1"/>
</dbReference>
<dbReference type="Pfam" id="PF02518">
    <property type="entry name" value="HATPase_c"/>
    <property type="match status" value="1"/>
</dbReference>
<evidence type="ECO:0000256" key="10">
    <source>
        <dbReference type="SAM" id="Coils"/>
    </source>
</evidence>
<accession>A0ABP9NZX9</accession>
<evidence type="ECO:0000313" key="13">
    <source>
        <dbReference type="EMBL" id="GAA5137869.1"/>
    </source>
</evidence>
<keyword evidence="14" id="KW-1185">Reference proteome</keyword>
<organism evidence="13 14">
    <name type="scientific">Prosthecobacter algae</name>
    <dbReference type="NCBI Taxonomy" id="1144682"/>
    <lineage>
        <taxon>Bacteria</taxon>
        <taxon>Pseudomonadati</taxon>
        <taxon>Verrucomicrobiota</taxon>
        <taxon>Verrucomicrobiia</taxon>
        <taxon>Verrucomicrobiales</taxon>
        <taxon>Verrucomicrobiaceae</taxon>
        <taxon>Prosthecobacter</taxon>
    </lineage>
</organism>
<dbReference type="EC" id="2.7.13.3" evidence="3"/>
<dbReference type="InterPro" id="IPR004358">
    <property type="entry name" value="Sig_transdc_His_kin-like_C"/>
</dbReference>
<dbReference type="PROSITE" id="PS50109">
    <property type="entry name" value="HIS_KIN"/>
    <property type="match status" value="1"/>
</dbReference>
<dbReference type="InterPro" id="IPR036890">
    <property type="entry name" value="HATPase_C_sf"/>
</dbReference>
<dbReference type="CDD" id="cd00082">
    <property type="entry name" value="HisKA"/>
    <property type="match status" value="1"/>
</dbReference>
<comment type="caution">
    <text evidence="13">The sequence shown here is derived from an EMBL/GenBank/DDBJ whole genome shotgun (WGS) entry which is preliminary data.</text>
</comment>
<dbReference type="Proteomes" id="UP001499852">
    <property type="component" value="Unassembled WGS sequence"/>
</dbReference>
<dbReference type="PRINTS" id="PR00344">
    <property type="entry name" value="BCTRLSENSOR"/>
</dbReference>
<dbReference type="InterPro" id="IPR050980">
    <property type="entry name" value="2C_sensor_his_kinase"/>
</dbReference>
<evidence type="ECO:0000256" key="9">
    <source>
        <dbReference type="ARBA" id="ARBA00022840"/>
    </source>
</evidence>
<dbReference type="SMART" id="SM00388">
    <property type="entry name" value="HisKA"/>
    <property type="match status" value="1"/>
</dbReference>
<dbReference type="PANTHER" id="PTHR44936:SF10">
    <property type="entry name" value="SENSOR PROTEIN RSTB"/>
    <property type="match status" value="1"/>
</dbReference>
<gene>
    <name evidence="13" type="ORF">GCM10023213_15540</name>
</gene>
<keyword evidence="4" id="KW-1003">Cell membrane</keyword>
<keyword evidence="6" id="KW-0808">Transferase</keyword>
<keyword evidence="10" id="KW-0175">Coiled coil</keyword>
<dbReference type="InterPro" id="IPR005467">
    <property type="entry name" value="His_kinase_dom"/>
</dbReference>
<dbReference type="RefSeq" id="WP_345735807.1">
    <property type="nucleotide sequence ID" value="NZ_BAABIA010000003.1"/>
</dbReference>
<dbReference type="SUPFAM" id="SSF55874">
    <property type="entry name" value="ATPase domain of HSP90 chaperone/DNA topoisomerase II/histidine kinase"/>
    <property type="match status" value="1"/>
</dbReference>
<evidence type="ECO:0000256" key="8">
    <source>
        <dbReference type="ARBA" id="ARBA00022777"/>
    </source>
</evidence>
<feature type="coiled-coil region" evidence="10">
    <location>
        <begin position="201"/>
        <end position="228"/>
    </location>
</feature>
<keyword evidence="8" id="KW-0418">Kinase</keyword>
<name>A0ABP9NZX9_9BACT</name>
<proteinExistence type="predicted"/>
<dbReference type="Gene3D" id="3.30.565.10">
    <property type="entry name" value="Histidine kinase-like ATPase, C-terminal domain"/>
    <property type="match status" value="1"/>
</dbReference>
<evidence type="ECO:0000256" key="6">
    <source>
        <dbReference type="ARBA" id="ARBA00022679"/>
    </source>
</evidence>
<comment type="subcellular location">
    <subcellularLocation>
        <location evidence="2">Cell membrane</location>
        <topology evidence="2">Multi-pass membrane protein</topology>
    </subcellularLocation>
</comment>
<dbReference type="SUPFAM" id="SSF47384">
    <property type="entry name" value="Homodimeric domain of signal transducing histidine kinase"/>
    <property type="match status" value="1"/>
</dbReference>
<evidence type="ECO:0000313" key="14">
    <source>
        <dbReference type="Proteomes" id="UP001499852"/>
    </source>
</evidence>
<dbReference type="InterPro" id="IPR036097">
    <property type="entry name" value="HisK_dim/P_sf"/>
</dbReference>
<evidence type="ECO:0000256" key="11">
    <source>
        <dbReference type="SAM" id="Phobius"/>
    </source>
</evidence>
<evidence type="ECO:0000256" key="3">
    <source>
        <dbReference type="ARBA" id="ARBA00012438"/>
    </source>
</evidence>
<comment type="catalytic activity">
    <reaction evidence="1">
        <text>ATP + protein L-histidine = ADP + protein N-phospho-L-histidine.</text>
        <dbReference type="EC" id="2.7.13.3"/>
    </reaction>
</comment>
<dbReference type="Gene3D" id="1.10.287.130">
    <property type="match status" value="1"/>
</dbReference>
<dbReference type="InterPro" id="IPR003661">
    <property type="entry name" value="HisK_dim/P_dom"/>
</dbReference>
<evidence type="ECO:0000256" key="2">
    <source>
        <dbReference type="ARBA" id="ARBA00004651"/>
    </source>
</evidence>